<reference evidence="1 2" key="1">
    <citation type="submission" date="2020-01" db="EMBL/GenBank/DDBJ databases">
        <authorList>
            <person name="Gupta K D."/>
        </authorList>
    </citation>
    <scope>NUCLEOTIDE SEQUENCE [LARGE SCALE GENOMIC DNA]</scope>
</reference>
<accession>A0A8S0XYS2</accession>
<dbReference type="EMBL" id="CACVBS010000071">
    <property type="protein sequence ID" value="CAA7268881.1"/>
    <property type="molecule type" value="Genomic_DNA"/>
</dbReference>
<organism evidence="1 2">
    <name type="scientific">Cyclocybe aegerita</name>
    <name type="common">Black poplar mushroom</name>
    <name type="synonym">Agrocybe aegerita</name>
    <dbReference type="NCBI Taxonomy" id="1973307"/>
    <lineage>
        <taxon>Eukaryota</taxon>
        <taxon>Fungi</taxon>
        <taxon>Dikarya</taxon>
        <taxon>Basidiomycota</taxon>
        <taxon>Agaricomycotina</taxon>
        <taxon>Agaricomycetes</taxon>
        <taxon>Agaricomycetidae</taxon>
        <taxon>Agaricales</taxon>
        <taxon>Agaricineae</taxon>
        <taxon>Bolbitiaceae</taxon>
        <taxon>Cyclocybe</taxon>
    </lineage>
</organism>
<evidence type="ECO:0000313" key="1">
    <source>
        <dbReference type="EMBL" id="CAA7268881.1"/>
    </source>
</evidence>
<comment type="caution">
    <text evidence="1">The sequence shown here is derived from an EMBL/GenBank/DDBJ whole genome shotgun (WGS) entry which is preliminary data.</text>
</comment>
<proteinExistence type="predicted"/>
<dbReference type="AlphaFoldDB" id="A0A8S0XYS2"/>
<protein>
    <submittedName>
        <fullName evidence="1">Uncharacterized protein</fullName>
    </submittedName>
</protein>
<sequence length="447" mass="49924">MSGKAAQLYKGCVLLFVRHDQTQRFPSVLPLSMNAITLPLDILPSILDELANDEDGGLESLKSCSLVSRALAPLSQSRFFNTVSLNEEDDSPHTPQRLEHLLCASPAIANYIREVHFFITRKDIYSPTAPSVLEMLTKLTAITIGYITDGGRPLDWQNPSFIKLRQSLVNSFHLPTLRALTLESGIKNLPVTDLLGCSNLKRLEIYAIAVVNGTSGVQSPVGHLPIQLSSFNIWKSPRDTVKTIIEAATENGTPVFDVTRLTTISFCTESENYDAMKNLIMGSQHLTHLNLTILADYRFDCKELANMVASSRHTLKFLQLELRSEGRFKTPPLLNLCPELEKIANQGNVIESITITTWISAYIGPETWNDWDDIRKALLREGWPCLRRVSLMVQLIMIAGEEDEAQAGVKERLERLHETHLSALISHSEFSFTFSFEAVDEGELMAA</sequence>
<dbReference type="Proteomes" id="UP000467700">
    <property type="component" value="Unassembled WGS sequence"/>
</dbReference>
<gene>
    <name evidence="1" type="ORF">AAE3_LOCUS11148</name>
</gene>
<name>A0A8S0XYS2_CYCAE</name>
<evidence type="ECO:0000313" key="2">
    <source>
        <dbReference type="Proteomes" id="UP000467700"/>
    </source>
</evidence>
<keyword evidence="2" id="KW-1185">Reference proteome</keyword>
<dbReference type="OrthoDB" id="2880421at2759"/>